<keyword evidence="2" id="KW-1185">Reference proteome</keyword>
<accession>A0A2T1DJK2</accession>
<comment type="caution">
    <text evidence="1">The sequence shown here is derived from an EMBL/GenBank/DDBJ whole genome shotgun (WGS) entry which is preliminary data.</text>
</comment>
<gene>
    <name evidence="1" type="ORF">C7B65_07195</name>
</gene>
<organism evidence="1 2">
    <name type="scientific">Phormidesmis priestleyi ULC007</name>
    <dbReference type="NCBI Taxonomy" id="1920490"/>
    <lineage>
        <taxon>Bacteria</taxon>
        <taxon>Bacillati</taxon>
        <taxon>Cyanobacteriota</taxon>
        <taxon>Cyanophyceae</taxon>
        <taxon>Leptolyngbyales</taxon>
        <taxon>Leptolyngbyaceae</taxon>
        <taxon>Phormidesmis</taxon>
    </lineage>
</organism>
<dbReference type="Proteomes" id="UP000238634">
    <property type="component" value="Unassembled WGS sequence"/>
</dbReference>
<dbReference type="AlphaFoldDB" id="A0A2T1DJK2"/>
<evidence type="ECO:0000313" key="2">
    <source>
        <dbReference type="Proteomes" id="UP000238634"/>
    </source>
</evidence>
<dbReference type="EMBL" id="PVWG01000005">
    <property type="protein sequence ID" value="PSB20677.1"/>
    <property type="molecule type" value="Genomic_DNA"/>
</dbReference>
<evidence type="ECO:0000313" key="1">
    <source>
        <dbReference type="EMBL" id="PSB20677.1"/>
    </source>
</evidence>
<reference evidence="1 2" key="2">
    <citation type="submission" date="2018-03" db="EMBL/GenBank/DDBJ databases">
        <title>The ancient ancestry and fast evolution of plastids.</title>
        <authorList>
            <person name="Moore K.R."/>
            <person name="Magnabosco C."/>
            <person name="Momper L."/>
            <person name="Gold D.A."/>
            <person name="Bosak T."/>
            <person name="Fournier G.P."/>
        </authorList>
    </citation>
    <scope>NUCLEOTIDE SEQUENCE [LARGE SCALE GENOMIC DNA]</scope>
    <source>
        <strain evidence="1 2">ULC007</strain>
    </source>
</reference>
<proteinExistence type="predicted"/>
<sequence length="77" mass="8554">MAKTITIEFAEESYLKQSTEPVDKQGTDNVIKQGKGSRYVLDAFGNVDTTGHREVKIPVAPGGKTTWFVFAKHVREV</sequence>
<dbReference type="RefSeq" id="WP_073070145.1">
    <property type="nucleotide sequence ID" value="NZ_MPPI01000005.1"/>
</dbReference>
<name>A0A2T1DJK2_9CYAN</name>
<reference evidence="1 2" key="1">
    <citation type="submission" date="2018-02" db="EMBL/GenBank/DDBJ databases">
        <authorList>
            <person name="Cohen D.B."/>
            <person name="Kent A.D."/>
        </authorList>
    </citation>
    <scope>NUCLEOTIDE SEQUENCE [LARGE SCALE GENOMIC DNA]</scope>
    <source>
        <strain evidence="1 2">ULC007</strain>
    </source>
</reference>
<protein>
    <submittedName>
        <fullName evidence="1">Uncharacterized protein</fullName>
    </submittedName>
</protein>